<organism evidence="2 3">
    <name type="scientific">Cynara cardunculus var. scolymus</name>
    <name type="common">Globe artichoke</name>
    <name type="synonym">Cynara scolymus</name>
    <dbReference type="NCBI Taxonomy" id="59895"/>
    <lineage>
        <taxon>Eukaryota</taxon>
        <taxon>Viridiplantae</taxon>
        <taxon>Streptophyta</taxon>
        <taxon>Embryophyta</taxon>
        <taxon>Tracheophyta</taxon>
        <taxon>Spermatophyta</taxon>
        <taxon>Magnoliopsida</taxon>
        <taxon>eudicotyledons</taxon>
        <taxon>Gunneridae</taxon>
        <taxon>Pentapetalae</taxon>
        <taxon>asterids</taxon>
        <taxon>campanulids</taxon>
        <taxon>Asterales</taxon>
        <taxon>Asteraceae</taxon>
        <taxon>Carduoideae</taxon>
        <taxon>Cardueae</taxon>
        <taxon>Carduinae</taxon>
        <taxon>Cynara</taxon>
    </lineage>
</organism>
<dbReference type="EMBL" id="LEKV01001830">
    <property type="protein sequence ID" value="KVI06432.1"/>
    <property type="molecule type" value="Genomic_DNA"/>
</dbReference>
<sequence>MQSGMAPPQGLALSNLRSIKNVSIPPSARVRAAAPPAGPPPMTATRRFRPTILGLDMAATTLRRRG</sequence>
<feature type="region of interest" description="Disordered" evidence="1">
    <location>
        <begin position="27"/>
        <end position="49"/>
    </location>
</feature>
<accession>A0A103YCA1</accession>
<reference evidence="2 3" key="1">
    <citation type="journal article" date="2016" name="Sci. Rep.">
        <title>The genome sequence of the outbreeding globe artichoke constructed de novo incorporating a phase-aware low-pass sequencing strategy of F1 progeny.</title>
        <authorList>
            <person name="Scaglione D."/>
            <person name="Reyes-Chin-Wo S."/>
            <person name="Acquadro A."/>
            <person name="Froenicke L."/>
            <person name="Portis E."/>
            <person name="Beitel C."/>
            <person name="Tirone M."/>
            <person name="Mauro R."/>
            <person name="Lo Monaco A."/>
            <person name="Mauromicale G."/>
            <person name="Faccioli P."/>
            <person name="Cattivelli L."/>
            <person name="Rieseberg L."/>
            <person name="Michelmore R."/>
            <person name="Lanteri S."/>
        </authorList>
    </citation>
    <scope>NUCLEOTIDE SEQUENCE [LARGE SCALE GENOMIC DNA]</scope>
    <source>
        <strain evidence="2">2C</strain>
    </source>
</reference>
<proteinExistence type="predicted"/>
<evidence type="ECO:0000256" key="1">
    <source>
        <dbReference type="SAM" id="MobiDB-lite"/>
    </source>
</evidence>
<keyword evidence="3" id="KW-1185">Reference proteome</keyword>
<protein>
    <submittedName>
        <fullName evidence="2">Uncharacterized protein</fullName>
    </submittedName>
</protein>
<dbReference type="AlphaFoldDB" id="A0A103YCA1"/>
<comment type="caution">
    <text evidence="2">The sequence shown here is derived from an EMBL/GenBank/DDBJ whole genome shotgun (WGS) entry which is preliminary data.</text>
</comment>
<gene>
    <name evidence="2" type="ORF">Ccrd_015246</name>
</gene>
<dbReference type="Gramene" id="KVI06432">
    <property type="protein sequence ID" value="KVI06432"/>
    <property type="gene ID" value="Ccrd_015246"/>
</dbReference>
<evidence type="ECO:0000313" key="2">
    <source>
        <dbReference type="EMBL" id="KVI06432.1"/>
    </source>
</evidence>
<evidence type="ECO:0000313" key="3">
    <source>
        <dbReference type="Proteomes" id="UP000243975"/>
    </source>
</evidence>
<name>A0A103YCA1_CYNCS</name>
<dbReference type="Proteomes" id="UP000243975">
    <property type="component" value="Unassembled WGS sequence"/>
</dbReference>